<dbReference type="EMBL" id="CP026107">
    <property type="protein sequence ID" value="AUT74012.1"/>
    <property type="molecule type" value="Genomic_DNA"/>
</dbReference>
<name>A0AAN1JJE9_9BURK</name>
<evidence type="ECO:0000313" key="1">
    <source>
        <dbReference type="EMBL" id="AUT74012.1"/>
    </source>
</evidence>
<protein>
    <submittedName>
        <fullName evidence="1">Uncharacterized protein</fullName>
    </submittedName>
</protein>
<dbReference type="KEGG" id="phs:C2L64_37565"/>
<gene>
    <name evidence="1" type="ORF">C2L64_37565</name>
</gene>
<dbReference type="Proteomes" id="UP000236649">
    <property type="component" value="Chromosome 3"/>
</dbReference>
<organism evidence="1 2">
    <name type="scientific">Paraburkholderia hospita</name>
    <dbReference type="NCBI Taxonomy" id="169430"/>
    <lineage>
        <taxon>Bacteria</taxon>
        <taxon>Pseudomonadati</taxon>
        <taxon>Pseudomonadota</taxon>
        <taxon>Betaproteobacteria</taxon>
        <taxon>Burkholderiales</taxon>
        <taxon>Burkholderiaceae</taxon>
        <taxon>Paraburkholderia</taxon>
    </lineage>
</organism>
<evidence type="ECO:0000313" key="2">
    <source>
        <dbReference type="Proteomes" id="UP000236649"/>
    </source>
</evidence>
<sequence>MYEAPPTVVFEAAPVVEYAGPPGVYQEPPVMYAQAPDAYGHGDEGEYRDRRQWHDNGLHKGWKHHQHEEDGD</sequence>
<accession>A0AAN1JJE9</accession>
<reference evidence="1 2" key="1">
    <citation type="submission" date="2018-01" db="EMBL/GenBank/DDBJ databases">
        <title>Species boundaries and ecological features among Paraburkholderia terrae DSMZ17804T, P. hospita DSMZ17164T and P. caribensis DSMZ13236T.</title>
        <authorList>
            <person name="Pratama A.A."/>
        </authorList>
    </citation>
    <scope>NUCLEOTIDE SEQUENCE [LARGE SCALE GENOMIC DNA]</scope>
    <source>
        <strain evidence="1 2">DSM 17164</strain>
    </source>
</reference>
<proteinExistence type="predicted"/>
<dbReference type="AlphaFoldDB" id="A0AAN1JJE9"/>